<comment type="caution">
    <text evidence="3">The sequence shown here is derived from an EMBL/GenBank/DDBJ whole genome shotgun (WGS) entry which is preliminary data.</text>
</comment>
<organism evidence="3 4">
    <name type="scientific">Lithospermum erythrorhizon</name>
    <name type="common">Purple gromwell</name>
    <name type="synonym">Lithospermum officinale var. erythrorhizon</name>
    <dbReference type="NCBI Taxonomy" id="34254"/>
    <lineage>
        <taxon>Eukaryota</taxon>
        <taxon>Viridiplantae</taxon>
        <taxon>Streptophyta</taxon>
        <taxon>Embryophyta</taxon>
        <taxon>Tracheophyta</taxon>
        <taxon>Spermatophyta</taxon>
        <taxon>Magnoliopsida</taxon>
        <taxon>eudicotyledons</taxon>
        <taxon>Gunneridae</taxon>
        <taxon>Pentapetalae</taxon>
        <taxon>asterids</taxon>
        <taxon>lamiids</taxon>
        <taxon>Boraginales</taxon>
        <taxon>Boraginaceae</taxon>
        <taxon>Boraginoideae</taxon>
        <taxon>Lithospermeae</taxon>
        <taxon>Lithospermum</taxon>
    </lineage>
</organism>
<accession>A0AAV3NP18</accession>
<dbReference type="SUPFAM" id="SSF82153">
    <property type="entry name" value="FAS1 domain"/>
    <property type="match status" value="1"/>
</dbReference>
<comment type="similarity">
    <text evidence="1">Belongs to the fasciclin-like AGP family.</text>
</comment>
<dbReference type="PANTHER" id="PTHR33985">
    <property type="entry name" value="OS02G0491300 PROTEIN-RELATED"/>
    <property type="match status" value="1"/>
</dbReference>
<dbReference type="Proteomes" id="UP001454036">
    <property type="component" value="Unassembled WGS sequence"/>
</dbReference>
<dbReference type="InterPro" id="IPR000782">
    <property type="entry name" value="FAS1_domain"/>
</dbReference>
<feature type="domain" description="FAS1" evidence="2">
    <location>
        <begin position="1"/>
        <end position="102"/>
    </location>
</feature>
<sequence>MLPLKATLFVPSNDALSVFPDATAAGVSIDPSILAYHITPQHLSFSDLKKLPVYSRIPTLLTSNFIIVTNASSRFSIDDAEVTHPDLYISPAFSVHGVSKILDYKAYGGINITFTEEDVDDSEMGEVDNKKPNDGNYTPFLSGFGNYSSGVEVSSASDIAMIFLVLGIFLFSKIE</sequence>
<reference evidence="3 4" key="1">
    <citation type="submission" date="2024-01" db="EMBL/GenBank/DDBJ databases">
        <title>The complete chloroplast genome sequence of Lithospermum erythrorhizon: insights into the phylogenetic relationship among Boraginaceae species and the maternal lineages of purple gromwells.</title>
        <authorList>
            <person name="Okada T."/>
            <person name="Watanabe K."/>
        </authorList>
    </citation>
    <scope>NUCLEOTIDE SEQUENCE [LARGE SCALE GENOMIC DNA]</scope>
</reference>
<dbReference type="EMBL" id="BAABME010000095">
    <property type="protein sequence ID" value="GAA0139503.1"/>
    <property type="molecule type" value="Genomic_DNA"/>
</dbReference>
<dbReference type="Pfam" id="PF02469">
    <property type="entry name" value="Fasciclin"/>
    <property type="match status" value="1"/>
</dbReference>
<dbReference type="PROSITE" id="PS50213">
    <property type="entry name" value="FAS1"/>
    <property type="match status" value="1"/>
</dbReference>
<evidence type="ECO:0000256" key="1">
    <source>
        <dbReference type="ARBA" id="ARBA00007843"/>
    </source>
</evidence>
<dbReference type="AlphaFoldDB" id="A0AAV3NP18"/>
<dbReference type="InterPro" id="IPR052806">
    <property type="entry name" value="Fasciclin-like_AGP"/>
</dbReference>
<keyword evidence="4" id="KW-1185">Reference proteome</keyword>
<dbReference type="Gene3D" id="2.30.180.10">
    <property type="entry name" value="FAS1 domain"/>
    <property type="match status" value="1"/>
</dbReference>
<dbReference type="PANTHER" id="PTHR33985:SF5">
    <property type="entry name" value="FASCICLIN-LIKE ARABINOGALACTAN FAMILY PROTEIN"/>
    <property type="match status" value="1"/>
</dbReference>
<protein>
    <recommendedName>
        <fullName evidence="2">FAS1 domain-containing protein</fullName>
    </recommendedName>
</protein>
<evidence type="ECO:0000313" key="4">
    <source>
        <dbReference type="Proteomes" id="UP001454036"/>
    </source>
</evidence>
<dbReference type="SMART" id="SM00554">
    <property type="entry name" value="FAS1"/>
    <property type="match status" value="1"/>
</dbReference>
<dbReference type="FunFam" id="2.30.180.10:FF:000046">
    <property type="entry name" value="Fasciclin-like arabinogalactan family protein"/>
    <property type="match status" value="1"/>
</dbReference>
<evidence type="ECO:0000259" key="2">
    <source>
        <dbReference type="PROSITE" id="PS50213"/>
    </source>
</evidence>
<name>A0AAV3NP18_LITER</name>
<dbReference type="InterPro" id="IPR036378">
    <property type="entry name" value="FAS1_dom_sf"/>
</dbReference>
<evidence type="ECO:0000313" key="3">
    <source>
        <dbReference type="EMBL" id="GAA0139503.1"/>
    </source>
</evidence>
<proteinExistence type="inferred from homology"/>
<gene>
    <name evidence="3" type="ORF">LIER_01032</name>
</gene>